<keyword evidence="11" id="KW-1185">Reference proteome</keyword>
<dbReference type="InterPro" id="IPR000719">
    <property type="entry name" value="Prot_kinase_dom"/>
</dbReference>
<dbReference type="PANTHER" id="PTHR24058">
    <property type="entry name" value="DUAL SPECIFICITY PROTEIN KINASE"/>
    <property type="match status" value="1"/>
</dbReference>
<comment type="similarity">
    <text evidence="7">Belongs to the protein kinase superfamily. CMGC Ser/Thr protein kinase family.</text>
</comment>
<evidence type="ECO:0000256" key="5">
    <source>
        <dbReference type="ARBA" id="ARBA00022777"/>
    </source>
</evidence>
<evidence type="ECO:0000259" key="9">
    <source>
        <dbReference type="PROSITE" id="PS50011"/>
    </source>
</evidence>
<gene>
    <name evidence="10" type="ORF">C2E21_4178</name>
</gene>
<feature type="compositionally biased region" description="Low complexity" evidence="8">
    <location>
        <begin position="420"/>
        <end position="429"/>
    </location>
</feature>
<dbReference type="InterPro" id="IPR008271">
    <property type="entry name" value="Ser/Thr_kinase_AS"/>
</dbReference>
<organism evidence="10 11">
    <name type="scientific">Chlorella sorokiniana</name>
    <name type="common">Freshwater green alga</name>
    <dbReference type="NCBI Taxonomy" id="3076"/>
    <lineage>
        <taxon>Eukaryota</taxon>
        <taxon>Viridiplantae</taxon>
        <taxon>Chlorophyta</taxon>
        <taxon>core chlorophytes</taxon>
        <taxon>Trebouxiophyceae</taxon>
        <taxon>Chlorellales</taxon>
        <taxon>Chlorellaceae</taxon>
        <taxon>Chlorella clade</taxon>
        <taxon>Chlorella</taxon>
    </lineage>
</organism>
<dbReference type="PROSITE" id="PS50011">
    <property type="entry name" value="PROTEIN_KINASE_DOM"/>
    <property type="match status" value="1"/>
</dbReference>
<feature type="region of interest" description="Disordered" evidence="8">
    <location>
        <begin position="1"/>
        <end position="438"/>
    </location>
</feature>
<evidence type="ECO:0000256" key="7">
    <source>
        <dbReference type="ARBA" id="ARBA00023596"/>
    </source>
</evidence>
<evidence type="ECO:0000256" key="1">
    <source>
        <dbReference type="ARBA" id="ARBA00012513"/>
    </source>
</evidence>
<evidence type="ECO:0000313" key="11">
    <source>
        <dbReference type="Proteomes" id="UP000239899"/>
    </source>
</evidence>
<comment type="caution">
    <text evidence="10">The sequence shown here is derived from an EMBL/GenBank/DDBJ whole genome shotgun (WGS) entry which is preliminary data.</text>
</comment>
<feature type="compositionally biased region" description="Acidic residues" evidence="8">
    <location>
        <begin position="382"/>
        <end position="396"/>
    </location>
</feature>
<feature type="compositionally biased region" description="Low complexity" evidence="8">
    <location>
        <begin position="90"/>
        <end position="142"/>
    </location>
</feature>
<dbReference type="EMBL" id="LHPG02000007">
    <property type="protein sequence ID" value="PRW57191.1"/>
    <property type="molecule type" value="Genomic_DNA"/>
</dbReference>
<feature type="compositionally biased region" description="Acidic residues" evidence="8">
    <location>
        <begin position="143"/>
        <end position="152"/>
    </location>
</feature>
<feature type="compositionally biased region" description="Low complexity" evidence="8">
    <location>
        <begin position="41"/>
        <end position="50"/>
    </location>
</feature>
<accession>A0A2P6TSZ5</accession>
<dbReference type="OrthoDB" id="3967at2759"/>
<evidence type="ECO:0000256" key="6">
    <source>
        <dbReference type="ARBA" id="ARBA00022840"/>
    </source>
</evidence>
<dbReference type="Gene3D" id="3.30.200.20">
    <property type="entry name" value="Phosphorylase Kinase, domain 1"/>
    <property type="match status" value="1"/>
</dbReference>
<feature type="compositionally biased region" description="Basic residues" evidence="8">
    <location>
        <begin position="53"/>
        <end position="86"/>
    </location>
</feature>
<dbReference type="STRING" id="3076.A0A2P6TSZ5"/>
<feature type="region of interest" description="Disordered" evidence="8">
    <location>
        <begin position="833"/>
        <end position="857"/>
    </location>
</feature>
<dbReference type="Proteomes" id="UP000239899">
    <property type="component" value="Unassembled WGS sequence"/>
</dbReference>
<feature type="compositionally biased region" description="Basic and acidic residues" evidence="8">
    <location>
        <begin position="252"/>
        <end position="263"/>
    </location>
</feature>
<dbReference type="InterPro" id="IPR044092">
    <property type="entry name" value="STKc_PRP4"/>
</dbReference>
<dbReference type="InterPro" id="IPR050494">
    <property type="entry name" value="Ser_Thr_dual-spec_kinase"/>
</dbReference>
<feature type="compositionally biased region" description="Basic and acidic residues" evidence="8">
    <location>
        <begin position="833"/>
        <end position="846"/>
    </location>
</feature>
<feature type="compositionally biased region" description="Low complexity" evidence="8">
    <location>
        <begin position="328"/>
        <end position="362"/>
    </location>
</feature>
<keyword evidence="4" id="KW-0547">Nucleotide-binding</keyword>
<feature type="domain" description="Protein kinase" evidence="9">
    <location>
        <begin position="526"/>
        <end position="846"/>
    </location>
</feature>
<feature type="compositionally biased region" description="Basic and acidic residues" evidence="8">
    <location>
        <begin position="221"/>
        <end position="237"/>
    </location>
</feature>
<dbReference type="InterPro" id="IPR011009">
    <property type="entry name" value="Kinase-like_dom_sf"/>
</dbReference>
<evidence type="ECO:0000256" key="4">
    <source>
        <dbReference type="ARBA" id="ARBA00022741"/>
    </source>
</evidence>
<reference evidence="10 11" key="1">
    <citation type="journal article" date="2018" name="Plant J.">
        <title>Genome sequences of Chlorella sorokiniana UTEX 1602 and Micractinium conductrix SAG 241.80: implications to maltose excretion by a green alga.</title>
        <authorList>
            <person name="Arriola M.B."/>
            <person name="Velmurugan N."/>
            <person name="Zhang Y."/>
            <person name="Plunkett M.H."/>
            <person name="Hondzo H."/>
            <person name="Barney B.M."/>
        </authorList>
    </citation>
    <scope>NUCLEOTIDE SEQUENCE [LARGE SCALE GENOMIC DNA]</scope>
    <source>
        <strain evidence="11">UTEX 1602</strain>
    </source>
</reference>
<dbReference type="AlphaFoldDB" id="A0A2P6TSZ5"/>
<dbReference type="PANTHER" id="PTHR24058:SF103">
    <property type="entry name" value="SERINE_THREONINE-PROTEIN KINASE PRP4 HOMOLOG"/>
    <property type="match status" value="1"/>
</dbReference>
<feature type="compositionally biased region" description="Basic residues" evidence="8">
    <location>
        <begin position="238"/>
        <end position="251"/>
    </location>
</feature>
<feature type="compositionally biased region" description="Basic and acidic residues" evidence="8">
    <location>
        <begin position="162"/>
        <end position="187"/>
    </location>
</feature>
<dbReference type="EC" id="2.7.11.1" evidence="1"/>
<dbReference type="PROSITE" id="PS00108">
    <property type="entry name" value="PROTEIN_KINASE_ST"/>
    <property type="match status" value="1"/>
</dbReference>
<feature type="compositionally biased region" description="Basic and acidic residues" evidence="8">
    <location>
        <begin position="292"/>
        <end position="304"/>
    </location>
</feature>
<proteinExistence type="inferred from homology"/>
<dbReference type="SMART" id="SM00220">
    <property type="entry name" value="S_TKc"/>
    <property type="match status" value="1"/>
</dbReference>
<dbReference type="GO" id="GO:0005524">
    <property type="term" value="F:ATP binding"/>
    <property type="evidence" value="ECO:0007669"/>
    <property type="project" value="UniProtKB-KW"/>
</dbReference>
<dbReference type="SUPFAM" id="SSF56112">
    <property type="entry name" value="Protein kinase-like (PK-like)"/>
    <property type="match status" value="1"/>
</dbReference>
<dbReference type="Pfam" id="PF00069">
    <property type="entry name" value="Pkinase"/>
    <property type="match status" value="1"/>
</dbReference>
<dbReference type="FunFam" id="1.10.510.10:FF:000078">
    <property type="entry name" value="Serine/threonine-protein kinase PRP4 homolog"/>
    <property type="match status" value="1"/>
</dbReference>
<sequence>MGTAGDAVAAAQEGRRGASGDPEAARGAEEQASPRSGGGDAAAADASPDASPRHHKDKKHKKEKKHKHKEHKKEKRHHKEKRRHRDHSPGSDAEAEAGAADVPPAAEPEPAAEGRGGEAPEPAAAPGAAKPAAAPATAAAAGGDEDAEEGELPGEAPPAGGDRGRDERDERRRRSRSRSAEEEGRDGGRRRRSRSREQRSRDRDRRGDFGRDRYGGPGGRPDARYDDRRRVGFDDRRRRSRSRSRDGRKRSRSEERRAHRQQQEEEEDEEEFQRRVAAALEAQQGDDEDRLIEERRRRRQEILAKHRSQQDLSDMAAAPTATELAQRPQQEGQPAAGGQPAQAEAQPAAGAAGASAPPSAAGTPQRGRPASAAGEGGLATGEDGEPEDLSDNEEDVMQQLGTTQAGALDIFRHDGPGPEAGPESAAPSELPKSGMGEAVDTELGRRLQARVTAEPDMFAEDDIFAATPTDVKEKEAAAAAAAQAPGPNVAPAAGARKGLLDNYDDAEGYYNFQVGELIGEPGGPQYEVYATHGKGVFSSVLRARDLSRRDHDTGAIPEVAIKVIRANETMYKAGQMERVILRKLSEADPDAKRHCIRMLGSFEYRNHLCLVFEAMDMNLRELTKRYGRGIGLSINAVRVYAQQMLVSLYHLRNCGVLHADIKPDNILVNDRRTVVKLCDFGSAMFSGDNEITPYLVSRFYRAPEVILGLPYEYPMDMWSIGCVVYELFTGRILFPGKTNNEMLKLMMDAKGPFPKKMVKKAEFAFKHFEGDTNLSFALLEEDPVTKRPVRRLISNPTVKKDFGALLAGQSPDRRKLAQLIDLLERMMQLDPDKRITPKEALRHPFIKEPPAAPRAAK</sequence>
<feature type="compositionally biased region" description="Basic and acidic residues" evidence="8">
    <location>
        <begin position="195"/>
        <end position="214"/>
    </location>
</feature>
<dbReference type="CDD" id="cd14135">
    <property type="entry name" value="STKc_PRP4"/>
    <property type="match status" value="1"/>
</dbReference>
<keyword evidence="3" id="KW-0808">Transferase</keyword>
<protein>
    <recommendedName>
        <fullName evidence="1">non-specific serine/threonine protein kinase</fullName>
        <ecNumber evidence="1">2.7.11.1</ecNumber>
    </recommendedName>
</protein>
<keyword evidence="5" id="KW-0418">Kinase</keyword>
<name>A0A2P6TSZ5_CHLSO</name>
<dbReference type="GO" id="GO:0004674">
    <property type="term" value="F:protein serine/threonine kinase activity"/>
    <property type="evidence" value="ECO:0007669"/>
    <property type="project" value="UniProtKB-KW"/>
</dbReference>
<evidence type="ECO:0000313" key="10">
    <source>
        <dbReference type="EMBL" id="PRW57191.1"/>
    </source>
</evidence>
<dbReference type="GO" id="GO:0045292">
    <property type="term" value="P:mRNA cis splicing, via spliceosome"/>
    <property type="evidence" value="ECO:0007669"/>
    <property type="project" value="InterPro"/>
</dbReference>
<evidence type="ECO:0000256" key="2">
    <source>
        <dbReference type="ARBA" id="ARBA00022527"/>
    </source>
</evidence>
<keyword evidence="6" id="KW-0067">ATP-binding</keyword>
<feature type="compositionally biased region" description="Basic and acidic residues" evidence="8">
    <location>
        <begin position="13"/>
        <end position="29"/>
    </location>
</feature>
<evidence type="ECO:0000256" key="3">
    <source>
        <dbReference type="ARBA" id="ARBA00022679"/>
    </source>
</evidence>
<evidence type="ECO:0000256" key="8">
    <source>
        <dbReference type="SAM" id="MobiDB-lite"/>
    </source>
</evidence>
<dbReference type="Gene3D" id="1.10.510.10">
    <property type="entry name" value="Transferase(Phosphotransferase) domain 1"/>
    <property type="match status" value="1"/>
</dbReference>
<keyword evidence="2" id="KW-0723">Serine/threonine-protein kinase</keyword>